<dbReference type="STRING" id="88036.D8RD96"/>
<evidence type="ECO:0000313" key="6">
    <source>
        <dbReference type="EMBL" id="EFJ30276.1"/>
    </source>
</evidence>
<keyword evidence="3 4" id="KW-0949">S-adenosyl-L-methionine</keyword>
<dbReference type="SUPFAM" id="SSF53335">
    <property type="entry name" value="S-adenosyl-L-methionine-dependent methyltransferases"/>
    <property type="match status" value="1"/>
</dbReference>
<dbReference type="KEGG" id="smo:SELMODRAFT_170457"/>
<dbReference type="Pfam" id="PF05958">
    <property type="entry name" value="tRNA_U5-meth_tr"/>
    <property type="match status" value="1"/>
</dbReference>
<feature type="domain" description="TRAM" evidence="5">
    <location>
        <begin position="44"/>
        <end position="104"/>
    </location>
</feature>
<dbReference type="OMA" id="PMTDYFV"/>
<dbReference type="GO" id="GO:0001510">
    <property type="term" value="P:RNA methylation"/>
    <property type="evidence" value="ECO:0007669"/>
    <property type="project" value="UniProtKB-ARBA"/>
</dbReference>
<dbReference type="InterPro" id="IPR010280">
    <property type="entry name" value="U5_MeTrfase_fam"/>
</dbReference>
<dbReference type="GO" id="GO:0008173">
    <property type="term" value="F:RNA methyltransferase activity"/>
    <property type="evidence" value="ECO:0007669"/>
    <property type="project" value="InterPro"/>
</dbReference>
<keyword evidence="2 4" id="KW-0808">Transferase</keyword>
<dbReference type="PANTHER" id="PTHR11061:SF30">
    <property type="entry name" value="TRNA (URACIL(54)-C(5))-METHYLTRANSFERASE"/>
    <property type="match status" value="1"/>
</dbReference>
<dbReference type="PROSITE" id="PS51687">
    <property type="entry name" value="SAM_MT_RNA_M5U"/>
    <property type="match status" value="1"/>
</dbReference>
<dbReference type="Gramene" id="EFJ30276">
    <property type="protein sequence ID" value="EFJ30276"/>
    <property type="gene ID" value="SELMODRAFT_170457"/>
</dbReference>
<keyword evidence="7" id="KW-1185">Reference proteome</keyword>
<dbReference type="Gene3D" id="3.40.50.150">
    <property type="entry name" value="Vaccinia Virus protein VP39"/>
    <property type="match status" value="1"/>
</dbReference>
<dbReference type="PANTHER" id="PTHR11061">
    <property type="entry name" value="RNA M5U METHYLTRANSFERASE"/>
    <property type="match status" value="1"/>
</dbReference>
<evidence type="ECO:0000256" key="4">
    <source>
        <dbReference type="PROSITE-ProRule" id="PRU01024"/>
    </source>
</evidence>
<dbReference type="EMBL" id="GL377576">
    <property type="protein sequence ID" value="EFJ30276.1"/>
    <property type="molecule type" value="Genomic_DNA"/>
</dbReference>
<dbReference type="InParanoid" id="D8RD96"/>
<gene>
    <name evidence="6" type="ORF">SELMODRAFT_170457</name>
</gene>
<dbReference type="NCBIfam" id="TIGR00479">
    <property type="entry name" value="rumA"/>
    <property type="match status" value="1"/>
</dbReference>
<feature type="binding site" evidence="4">
    <location>
        <position position="457"/>
    </location>
    <ligand>
        <name>S-adenosyl-L-methionine</name>
        <dbReference type="ChEBI" id="CHEBI:59789"/>
    </ligand>
</feature>
<keyword evidence="1 4" id="KW-0489">Methyltransferase</keyword>
<accession>D8RD96</accession>
<evidence type="ECO:0000256" key="3">
    <source>
        <dbReference type="ARBA" id="ARBA00022691"/>
    </source>
</evidence>
<dbReference type="InterPro" id="IPR002792">
    <property type="entry name" value="TRAM_dom"/>
</dbReference>
<evidence type="ECO:0000256" key="2">
    <source>
        <dbReference type="ARBA" id="ARBA00022679"/>
    </source>
</evidence>
<sequence>MREISHSCAFSSATLLQIEDSSEANRAAVAAESEEQPAKKVPFFPKRGQELELVCESLAFKGQGVCKVLETGYVVMCDRALPGERLIARITKRKGSYAEALKLRTIVTHDNAVTPPCKYAESCGGCRTQNLSYEAQLAAKEDQVHQLISRVGRFGRSEESGSGSYLKPILPCANQYHYRNKMEFSFGTRWLPPNEFVKNQSPDIKEDFALGLHVPGSYDKILDIRECLLQHDVANQILLDVHTFCETHRNDLSAYDTKTHSGFLRHLTLRSGHDEHTGKLQVMVNIVTSVHHPRVIKPLIEKLVTYSEVTSIVNNVTSSMANTGVGEKQYLLYGAPAITERLRGLVFEISANSFFQTNTSQAEVLYEVVEKACNLTEASSEMNMLDLFCGTGTIGLSMANKVNHVYGYELVQEAVANARRNANRNNILNATFIQGDLNKLTSGFGANFPRPDIIIADPNRPGMHPKLLQFILKSGAARVVYVSCNPATCARDLDVLCHSKDGSDLAGGYRLLSVQPIDMFPHTPHVECVCALELSN</sequence>
<feature type="binding site" evidence="4">
    <location>
        <position position="388"/>
    </location>
    <ligand>
        <name>S-adenosyl-L-methionine</name>
        <dbReference type="ChEBI" id="CHEBI:59789"/>
    </ligand>
</feature>
<dbReference type="Gene3D" id="2.40.50.1070">
    <property type="match status" value="1"/>
</dbReference>
<dbReference type="OrthoDB" id="10250660at2759"/>
<dbReference type="GO" id="GO:0008757">
    <property type="term" value="F:S-adenosylmethionine-dependent methyltransferase activity"/>
    <property type="evidence" value="ECO:0007669"/>
    <property type="project" value="UniProtKB-ARBA"/>
</dbReference>
<dbReference type="GO" id="GO:0006396">
    <property type="term" value="P:RNA processing"/>
    <property type="evidence" value="ECO:0007669"/>
    <property type="project" value="InterPro"/>
</dbReference>
<feature type="binding site" evidence="4">
    <location>
        <position position="356"/>
    </location>
    <ligand>
        <name>S-adenosyl-L-methionine</name>
        <dbReference type="ChEBI" id="CHEBI:59789"/>
    </ligand>
</feature>
<protein>
    <recommendedName>
        <fullName evidence="5">TRAM domain-containing protein</fullName>
    </recommendedName>
</protein>
<evidence type="ECO:0000256" key="1">
    <source>
        <dbReference type="ARBA" id="ARBA00022603"/>
    </source>
</evidence>
<dbReference type="eggNOG" id="KOG2187">
    <property type="taxonomic scope" value="Eukaryota"/>
</dbReference>
<evidence type="ECO:0000313" key="7">
    <source>
        <dbReference type="Proteomes" id="UP000001514"/>
    </source>
</evidence>
<dbReference type="Proteomes" id="UP000001514">
    <property type="component" value="Unassembled WGS sequence"/>
</dbReference>
<dbReference type="InterPro" id="IPR029063">
    <property type="entry name" value="SAM-dependent_MTases_sf"/>
</dbReference>
<evidence type="ECO:0000259" key="5">
    <source>
        <dbReference type="PROSITE" id="PS50926"/>
    </source>
</evidence>
<comment type="similarity">
    <text evidence="4">Belongs to the class I-like SAM-binding methyltransferase superfamily. RNA M5U methyltransferase family.</text>
</comment>
<dbReference type="Gene3D" id="2.40.50.140">
    <property type="entry name" value="Nucleic acid-binding proteins"/>
    <property type="match status" value="1"/>
</dbReference>
<dbReference type="AlphaFoldDB" id="D8RD96"/>
<dbReference type="CDD" id="cd02440">
    <property type="entry name" value="AdoMet_MTases"/>
    <property type="match status" value="1"/>
</dbReference>
<dbReference type="FunFam" id="2.40.50.140:FF:000231">
    <property type="entry name" value="RNA methyltransferase family protein"/>
    <property type="match status" value="1"/>
</dbReference>
<dbReference type="HOGENOM" id="CLU_014689_7_2_1"/>
<feature type="active site" description="Nucleophile" evidence="4">
    <location>
        <position position="484"/>
    </location>
</feature>
<dbReference type="FunCoup" id="D8RD96">
    <property type="interactions" value="891"/>
</dbReference>
<dbReference type="FunFam" id="3.40.50.150:FF:000009">
    <property type="entry name" value="23S rRNA (Uracil(1939)-C(5))-methyltransferase RlmD"/>
    <property type="match status" value="1"/>
</dbReference>
<name>D8RD96_SELML</name>
<dbReference type="SUPFAM" id="SSF50249">
    <property type="entry name" value="Nucleic acid-binding proteins"/>
    <property type="match status" value="1"/>
</dbReference>
<organism evidence="7">
    <name type="scientific">Selaginella moellendorffii</name>
    <name type="common">Spikemoss</name>
    <dbReference type="NCBI Taxonomy" id="88036"/>
    <lineage>
        <taxon>Eukaryota</taxon>
        <taxon>Viridiplantae</taxon>
        <taxon>Streptophyta</taxon>
        <taxon>Embryophyta</taxon>
        <taxon>Tracheophyta</taxon>
        <taxon>Lycopodiopsida</taxon>
        <taxon>Selaginellales</taxon>
        <taxon>Selaginellaceae</taxon>
        <taxon>Selaginella</taxon>
    </lineage>
</organism>
<dbReference type="PROSITE" id="PS50926">
    <property type="entry name" value="TRAM"/>
    <property type="match status" value="1"/>
</dbReference>
<proteinExistence type="inferred from homology"/>
<dbReference type="InterPro" id="IPR012340">
    <property type="entry name" value="NA-bd_OB-fold"/>
</dbReference>
<dbReference type="InterPro" id="IPR030391">
    <property type="entry name" value="MeTrfase_TrmA_CS"/>
</dbReference>
<dbReference type="FunFam" id="2.40.50.1070:FF:000003">
    <property type="entry name" value="23S rRNA (Uracil-5-)-methyltransferase RumA"/>
    <property type="match status" value="1"/>
</dbReference>
<dbReference type="PROSITE" id="PS01231">
    <property type="entry name" value="TRMA_2"/>
    <property type="match status" value="1"/>
</dbReference>
<reference evidence="6 7" key="1">
    <citation type="journal article" date="2011" name="Science">
        <title>The Selaginella genome identifies genetic changes associated with the evolution of vascular plants.</title>
        <authorList>
            <person name="Banks J.A."/>
            <person name="Nishiyama T."/>
            <person name="Hasebe M."/>
            <person name="Bowman J.L."/>
            <person name="Gribskov M."/>
            <person name="dePamphilis C."/>
            <person name="Albert V.A."/>
            <person name="Aono N."/>
            <person name="Aoyama T."/>
            <person name="Ambrose B.A."/>
            <person name="Ashton N.W."/>
            <person name="Axtell M.J."/>
            <person name="Barker E."/>
            <person name="Barker M.S."/>
            <person name="Bennetzen J.L."/>
            <person name="Bonawitz N.D."/>
            <person name="Chapple C."/>
            <person name="Cheng C."/>
            <person name="Correa L.G."/>
            <person name="Dacre M."/>
            <person name="DeBarry J."/>
            <person name="Dreyer I."/>
            <person name="Elias M."/>
            <person name="Engstrom E.M."/>
            <person name="Estelle M."/>
            <person name="Feng L."/>
            <person name="Finet C."/>
            <person name="Floyd S.K."/>
            <person name="Frommer W.B."/>
            <person name="Fujita T."/>
            <person name="Gramzow L."/>
            <person name="Gutensohn M."/>
            <person name="Harholt J."/>
            <person name="Hattori M."/>
            <person name="Heyl A."/>
            <person name="Hirai T."/>
            <person name="Hiwatashi Y."/>
            <person name="Ishikawa M."/>
            <person name="Iwata M."/>
            <person name="Karol K.G."/>
            <person name="Koehler B."/>
            <person name="Kolukisaoglu U."/>
            <person name="Kubo M."/>
            <person name="Kurata T."/>
            <person name="Lalonde S."/>
            <person name="Li K."/>
            <person name="Li Y."/>
            <person name="Litt A."/>
            <person name="Lyons E."/>
            <person name="Manning G."/>
            <person name="Maruyama T."/>
            <person name="Michael T.P."/>
            <person name="Mikami K."/>
            <person name="Miyazaki S."/>
            <person name="Morinaga S."/>
            <person name="Murata T."/>
            <person name="Mueller-Roeber B."/>
            <person name="Nelson D.R."/>
            <person name="Obara M."/>
            <person name="Oguri Y."/>
            <person name="Olmstead R.G."/>
            <person name="Onodera N."/>
            <person name="Petersen B.L."/>
            <person name="Pils B."/>
            <person name="Prigge M."/>
            <person name="Rensing S.A."/>
            <person name="Riano-Pachon D.M."/>
            <person name="Roberts A.W."/>
            <person name="Sato Y."/>
            <person name="Scheller H.V."/>
            <person name="Schulz B."/>
            <person name="Schulz C."/>
            <person name="Shakirov E.V."/>
            <person name="Shibagaki N."/>
            <person name="Shinohara N."/>
            <person name="Shippen D.E."/>
            <person name="Soerensen I."/>
            <person name="Sotooka R."/>
            <person name="Sugimoto N."/>
            <person name="Sugita M."/>
            <person name="Sumikawa N."/>
            <person name="Tanurdzic M."/>
            <person name="Theissen G."/>
            <person name="Ulvskov P."/>
            <person name="Wakazuki S."/>
            <person name="Weng J.K."/>
            <person name="Willats W.W."/>
            <person name="Wipf D."/>
            <person name="Wolf P.G."/>
            <person name="Yang L."/>
            <person name="Zimmer A.D."/>
            <person name="Zhu Q."/>
            <person name="Mitros T."/>
            <person name="Hellsten U."/>
            <person name="Loque D."/>
            <person name="Otillar R."/>
            <person name="Salamov A."/>
            <person name="Schmutz J."/>
            <person name="Shapiro H."/>
            <person name="Lindquist E."/>
            <person name="Lucas S."/>
            <person name="Rokhsar D."/>
            <person name="Grigoriev I.V."/>
        </authorList>
    </citation>
    <scope>NUCLEOTIDE SEQUENCE [LARGE SCALE GENOMIC DNA]</scope>
</reference>
<feature type="binding site" evidence="4">
    <location>
        <position position="409"/>
    </location>
    <ligand>
        <name>S-adenosyl-L-methionine</name>
        <dbReference type="ChEBI" id="CHEBI:59789"/>
    </ligand>
</feature>